<feature type="non-terminal residue" evidence="2">
    <location>
        <position position="190"/>
    </location>
</feature>
<dbReference type="GO" id="GO:0016491">
    <property type="term" value="F:oxidoreductase activity"/>
    <property type="evidence" value="ECO:0007669"/>
    <property type="project" value="InterPro"/>
</dbReference>
<name>A0A9D2LV82_9FIRM</name>
<feature type="domain" description="Nitroreductase" evidence="1">
    <location>
        <begin position="4"/>
        <end position="175"/>
    </location>
</feature>
<protein>
    <submittedName>
        <fullName evidence="2">Nitroreductase family protein</fullName>
    </submittedName>
</protein>
<evidence type="ECO:0000313" key="2">
    <source>
        <dbReference type="EMBL" id="HJB29839.1"/>
    </source>
</evidence>
<dbReference type="EMBL" id="DWYZ01000262">
    <property type="protein sequence ID" value="HJB29839.1"/>
    <property type="molecule type" value="Genomic_DNA"/>
</dbReference>
<dbReference type="InterPro" id="IPR029479">
    <property type="entry name" value="Nitroreductase"/>
</dbReference>
<dbReference type="PANTHER" id="PTHR23026">
    <property type="entry name" value="NADPH NITROREDUCTASE"/>
    <property type="match status" value="1"/>
</dbReference>
<dbReference type="AlphaFoldDB" id="A0A9D2LV82"/>
<gene>
    <name evidence="2" type="ORF">IAA06_13785</name>
</gene>
<dbReference type="InterPro" id="IPR000415">
    <property type="entry name" value="Nitroreductase-like"/>
</dbReference>
<dbReference type="SUPFAM" id="SSF55469">
    <property type="entry name" value="FMN-dependent nitroreductase-like"/>
    <property type="match status" value="1"/>
</dbReference>
<evidence type="ECO:0000259" key="1">
    <source>
        <dbReference type="Pfam" id="PF00881"/>
    </source>
</evidence>
<reference evidence="2" key="1">
    <citation type="journal article" date="2021" name="PeerJ">
        <title>Extensive microbial diversity within the chicken gut microbiome revealed by metagenomics and culture.</title>
        <authorList>
            <person name="Gilroy R."/>
            <person name="Ravi A."/>
            <person name="Getino M."/>
            <person name="Pursley I."/>
            <person name="Horton D.L."/>
            <person name="Alikhan N.F."/>
            <person name="Baker D."/>
            <person name="Gharbi K."/>
            <person name="Hall N."/>
            <person name="Watson M."/>
            <person name="Adriaenssens E.M."/>
            <person name="Foster-Nyarko E."/>
            <person name="Jarju S."/>
            <person name="Secka A."/>
            <person name="Antonio M."/>
            <person name="Oren A."/>
            <person name="Chaudhuri R.R."/>
            <person name="La Ragione R."/>
            <person name="Hildebrand F."/>
            <person name="Pallen M.J."/>
        </authorList>
    </citation>
    <scope>NUCLEOTIDE SEQUENCE</scope>
    <source>
        <strain evidence="2">ChiSjej1B19-5720</strain>
    </source>
</reference>
<dbReference type="InterPro" id="IPR050627">
    <property type="entry name" value="Nitroreductase/BluB"/>
</dbReference>
<accession>A0A9D2LV82</accession>
<evidence type="ECO:0000313" key="3">
    <source>
        <dbReference type="Proteomes" id="UP000823842"/>
    </source>
</evidence>
<reference evidence="2" key="2">
    <citation type="submission" date="2021-04" db="EMBL/GenBank/DDBJ databases">
        <authorList>
            <person name="Gilroy R."/>
        </authorList>
    </citation>
    <scope>NUCLEOTIDE SEQUENCE</scope>
    <source>
        <strain evidence="2">ChiSjej1B19-5720</strain>
    </source>
</reference>
<dbReference type="Proteomes" id="UP000823842">
    <property type="component" value="Unassembled WGS sequence"/>
</dbReference>
<dbReference type="CDD" id="cd02136">
    <property type="entry name" value="PnbA_NfnB-like"/>
    <property type="match status" value="1"/>
</dbReference>
<dbReference type="Gene3D" id="3.40.109.10">
    <property type="entry name" value="NADH Oxidase"/>
    <property type="match status" value="1"/>
</dbReference>
<comment type="caution">
    <text evidence="2">The sequence shown here is derived from an EMBL/GenBank/DDBJ whole genome shotgun (WGS) entry which is preliminary data.</text>
</comment>
<proteinExistence type="predicted"/>
<dbReference type="PANTHER" id="PTHR23026:SF123">
    <property type="entry name" value="NAD(P)H NITROREDUCTASE RV3131-RELATED"/>
    <property type="match status" value="1"/>
</dbReference>
<organism evidence="2 3">
    <name type="scientific">Candidatus Blautia faecavium</name>
    <dbReference type="NCBI Taxonomy" id="2838487"/>
    <lineage>
        <taxon>Bacteria</taxon>
        <taxon>Bacillati</taxon>
        <taxon>Bacillota</taxon>
        <taxon>Clostridia</taxon>
        <taxon>Lachnospirales</taxon>
        <taxon>Lachnospiraceae</taxon>
        <taxon>Blautia</taxon>
    </lineage>
</organism>
<dbReference type="Pfam" id="PF00881">
    <property type="entry name" value="Nitroreductase"/>
    <property type="match status" value="1"/>
</dbReference>
<sequence length="190" mass="21750">MNTIYERRSIRKFLSKMIPKEDIMEILQCGLKAPSSKNRQPWKYIVVLGKEKEEMLKAFRKGVQREENEKALLPESKNHLAGAKYTIQIMEQAPVIIFAVNPLGKGIFQELSPEERVYEICNIQSISASIQNMLLAATEKGIGSLWICDIYFAYAELCQWLQPEGELLAAVAFGYPDENPGERPRKRLED</sequence>